<evidence type="ECO:0000256" key="1">
    <source>
        <dbReference type="SAM" id="MobiDB-lite"/>
    </source>
</evidence>
<feature type="compositionally biased region" description="Polar residues" evidence="1">
    <location>
        <begin position="96"/>
        <end position="106"/>
    </location>
</feature>
<dbReference type="Proteomes" id="UP000792457">
    <property type="component" value="Unassembled WGS sequence"/>
</dbReference>
<comment type="caution">
    <text evidence="2">The sequence shown here is derived from an EMBL/GenBank/DDBJ whole genome shotgun (WGS) entry which is preliminary data.</text>
</comment>
<feature type="region of interest" description="Disordered" evidence="1">
    <location>
        <begin position="71"/>
        <end position="106"/>
    </location>
</feature>
<keyword evidence="3" id="KW-1185">Reference proteome</keyword>
<evidence type="ECO:0000313" key="2">
    <source>
        <dbReference type="EMBL" id="KAG8227478.1"/>
    </source>
</evidence>
<sequence>MTKHSTGNYSKLRNPLYVVNRRSQVAPFLLPPLKVKYTIGDVTDFQDDLFFSHALVRRHFNLSLAKQAEETELTEQKDVLTEQTEVTEQDKITEQPDVTKQNEVTD</sequence>
<evidence type="ECO:0000313" key="3">
    <source>
        <dbReference type="Proteomes" id="UP000792457"/>
    </source>
</evidence>
<reference evidence="2" key="1">
    <citation type="submission" date="2013-04" db="EMBL/GenBank/DDBJ databases">
        <authorList>
            <person name="Qu J."/>
            <person name="Murali S.C."/>
            <person name="Bandaranaike D."/>
            <person name="Bellair M."/>
            <person name="Blankenburg K."/>
            <person name="Chao H."/>
            <person name="Dinh H."/>
            <person name="Doddapaneni H."/>
            <person name="Downs B."/>
            <person name="Dugan-Rocha S."/>
            <person name="Elkadiri S."/>
            <person name="Gnanaolivu R.D."/>
            <person name="Hernandez B."/>
            <person name="Javaid M."/>
            <person name="Jayaseelan J.C."/>
            <person name="Lee S."/>
            <person name="Li M."/>
            <person name="Ming W."/>
            <person name="Munidasa M."/>
            <person name="Muniz J."/>
            <person name="Nguyen L."/>
            <person name="Ongeri F."/>
            <person name="Osuji N."/>
            <person name="Pu L.-L."/>
            <person name="Puazo M."/>
            <person name="Qu C."/>
            <person name="Quiroz J."/>
            <person name="Raj R."/>
            <person name="Weissenberger G."/>
            <person name="Xin Y."/>
            <person name="Zou X."/>
            <person name="Han Y."/>
            <person name="Richards S."/>
            <person name="Worley K."/>
            <person name="Muzny D."/>
            <person name="Gibbs R."/>
        </authorList>
    </citation>
    <scope>NUCLEOTIDE SEQUENCE</scope>
    <source>
        <strain evidence="2">Sampled in the wild</strain>
    </source>
</reference>
<organism evidence="2 3">
    <name type="scientific">Ladona fulva</name>
    <name type="common">Scarce chaser dragonfly</name>
    <name type="synonym">Libellula fulva</name>
    <dbReference type="NCBI Taxonomy" id="123851"/>
    <lineage>
        <taxon>Eukaryota</taxon>
        <taxon>Metazoa</taxon>
        <taxon>Ecdysozoa</taxon>
        <taxon>Arthropoda</taxon>
        <taxon>Hexapoda</taxon>
        <taxon>Insecta</taxon>
        <taxon>Pterygota</taxon>
        <taxon>Palaeoptera</taxon>
        <taxon>Odonata</taxon>
        <taxon>Epiprocta</taxon>
        <taxon>Anisoptera</taxon>
        <taxon>Libelluloidea</taxon>
        <taxon>Libellulidae</taxon>
        <taxon>Ladona</taxon>
    </lineage>
</organism>
<name>A0A8K0NZT6_LADFU</name>
<proteinExistence type="predicted"/>
<accession>A0A8K0NZT6</accession>
<protein>
    <submittedName>
        <fullName evidence="2">Uncharacterized protein</fullName>
    </submittedName>
</protein>
<dbReference type="EMBL" id="KZ308325">
    <property type="protein sequence ID" value="KAG8227478.1"/>
    <property type="molecule type" value="Genomic_DNA"/>
</dbReference>
<reference evidence="2" key="2">
    <citation type="submission" date="2017-10" db="EMBL/GenBank/DDBJ databases">
        <title>Ladona fulva Genome sequencing and assembly.</title>
        <authorList>
            <person name="Murali S."/>
            <person name="Richards S."/>
            <person name="Bandaranaike D."/>
            <person name="Bellair M."/>
            <person name="Blankenburg K."/>
            <person name="Chao H."/>
            <person name="Dinh H."/>
            <person name="Doddapaneni H."/>
            <person name="Dugan-Rocha S."/>
            <person name="Elkadiri S."/>
            <person name="Gnanaolivu R."/>
            <person name="Hernandez B."/>
            <person name="Skinner E."/>
            <person name="Javaid M."/>
            <person name="Lee S."/>
            <person name="Li M."/>
            <person name="Ming W."/>
            <person name="Munidasa M."/>
            <person name="Muniz J."/>
            <person name="Nguyen L."/>
            <person name="Hughes D."/>
            <person name="Osuji N."/>
            <person name="Pu L.-L."/>
            <person name="Puazo M."/>
            <person name="Qu C."/>
            <person name="Quiroz J."/>
            <person name="Raj R."/>
            <person name="Weissenberger G."/>
            <person name="Xin Y."/>
            <person name="Zou X."/>
            <person name="Han Y."/>
            <person name="Worley K."/>
            <person name="Muzny D."/>
            <person name="Gibbs R."/>
        </authorList>
    </citation>
    <scope>NUCLEOTIDE SEQUENCE</scope>
    <source>
        <strain evidence="2">Sampled in the wild</strain>
    </source>
</reference>
<gene>
    <name evidence="2" type="ORF">J437_LFUL002367</name>
</gene>
<dbReference type="AlphaFoldDB" id="A0A8K0NZT6"/>